<dbReference type="Proteomes" id="UP000192726">
    <property type="component" value="Chromosome"/>
</dbReference>
<organism evidence="1 2">
    <name type="scientific">Streptomyces gilvosporeus</name>
    <dbReference type="NCBI Taxonomy" id="553510"/>
    <lineage>
        <taxon>Bacteria</taxon>
        <taxon>Bacillati</taxon>
        <taxon>Actinomycetota</taxon>
        <taxon>Actinomycetes</taxon>
        <taxon>Kitasatosporales</taxon>
        <taxon>Streptomycetaceae</taxon>
        <taxon>Streptomyces</taxon>
    </lineage>
</organism>
<keyword evidence="2" id="KW-1185">Reference proteome</keyword>
<evidence type="ECO:0000313" key="2">
    <source>
        <dbReference type="Proteomes" id="UP000192726"/>
    </source>
</evidence>
<dbReference type="RefSeq" id="WP_083105515.1">
    <property type="nucleotide sequence ID" value="NZ_CP020569.1"/>
</dbReference>
<proteinExistence type="predicted"/>
<sequence>MPEESPNTELVELIPLWFTLPEGFHPVDLSSDAERRMEAHYNQLEQTFPSVTPEQLVAAVLSYEAIVGEIAEEGLVHLSSFMLRTEDDTFLSGLCQISVVDRAPGDANLYPRKALETHPDSSRGLQKGIVELPAGVAAVVVSAQEAPLPGAFFGVEDDSVSQVLSATFQIAFPHLPQAAIVNMSTENLEAQEEFLELATLVAAGISFTAPQTLTAPEAEARAAMASPFG</sequence>
<dbReference type="EMBL" id="CP020569">
    <property type="protein sequence ID" value="ARF55624.1"/>
    <property type="molecule type" value="Genomic_DNA"/>
</dbReference>
<accession>A0A1V0TRN1</accession>
<gene>
    <name evidence="1" type="ORF">B1H19_16845</name>
</gene>
<dbReference type="STRING" id="553510.B1H19_16845"/>
<dbReference type="OrthoDB" id="4325816at2"/>
<evidence type="ECO:0000313" key="1">
    <source>
        <dbReference type="EMBL" id="ARF55624.1"/>
    </source>
</evidence>
<reference evidence="1 2" key="1">
    <citation type="submission" date="2017-04" db="EMBL/GenBank/DDBJ databases">
        <title>Complete Genome Sequence of Streptomyces gilvosporeus F607, a Capable Producer of Natamycin.</title>
        <authorList>
            <person name="Zong G."/>
            <person name="Zhong C."/>
            <person name="Fu J."/>
            <person name="Qin R."/>
            <person name="Cao G."/>
        </authorList>
    </citation>
    <scope>NUCLEOTIDE SEQUENCE [LARGE SCALE GENOMIC DNA]</scope>
    <source>
        <strain evidence="1 2">F607</strain>
    </source>
</reference>
<protein>
    <submittedName>
        <fullName evidence="1">Uncharacterized protein</fullName>
    </submittedName>
</protein>
<dbReference type="KEGG" id="sgv:B1H19_16845"/>
<dbReference type="AlphaFoldDB" id="A0A1V0TRN1"/>
<name>A0A1V0TRN1_9ACTN</name>